<keyword evidence="2" id="KW-0067">ATP-binding</keyword>
<dbReference type="Pfam" id="PF06414">
    <property type="entry name" value="Zeta_toxin"/>
    <property type="match status" value="1"/>
</dbReference>
<dbReference type="PANTHER" id="PTHR39206:SF1">
    <property type="entry name" value="SLL8004 PROTEIN"/>
    <property type="match status" value="1"/>
</dbReference>
<sequence length="187" mass="21899">MEDRNFYLFAGVNGVGKSTLFSIITEDIKETFRINTDEIVKKIGNWKNEADQIKSAKIAIKLRNEYIEKGLSFNEETTLTGKTILKLIDKLKSKNYKLHLFYIGINSVDIVKERIRNRVLRGGHDIPDKIVEKRYNESLKNLLKILNKFDNVTIYDNTKEYKMILKIINKKIIKQSNELPNWAKDIF</sequence>
<dbReference type="PANTHER" id="PTHR39206">
    <property type="entry name" value="SLL8004 PROTEIN"/>
    <property type="match status" value="1"/>
</dbReference>
<dbReference type="GO" id="GO:0016301">
    <property type="term" value="F:kinase activity"/>
    <property type="evidence" value="ECO:0007669"/>
    <property type="project" value="InterPro"/>
</dbReference>
<accession>A0A510JQF9</accession>
<organism evidence="4 5">
    <name type="scientific">Leptotrichia shahii</name>
    <dbReference type="NCBI Taxonomy" id="157691"/>
    <lineage>
        <taxon>Bacteria</taxon>
        <taxon>Fusobacteriati</taxon>
        <taxon>Fusobacteriota</taxon>
        <taxon>Fusobacteriia</taxon>
        <taxon>Fusobacteriales</taxon>
        <taxon>Leptotrichiaceae</taxon>
        <taxon>Leptotrichia</taxon>
    </lineage>
</organism>
<dbReference type="GO" id="GO:0005524">
    <property type="term" value="F:ATP binding"/>
    <property type="evidence" value="ECO:0007669"/>
    <property type="project" value="UniProtKB-KW"/>
</dbReference>
<evidence type="ECO:0000256" key="1">
    <source>
        <dbReference type="ARBA" id="ARBA00022741"/>
    </source>
</evidence>
<dbReference type="AlphaFoldDB" id="A0A510JQF9"/>
<dbReference type="Gene3D" id="3.40.50.300">
    <property type="entry name" value="P-loop containing nucleotide triphosphate hydrolases"/>
    <property type="match status" value="1"/>
</dbReference>
<dbReference type="RefSeq" id="WP_018450477.1">
    <property type="nucleotide sequence ID" value="NZ_AP019827.1"/>
</dbReference>
<dbReference type="InterPro" id="IPR027417">
    <property type="entry name" value="P-loop_NTPase"/>
</dbReference>
<dbReference type="InterPro" id="IPR010488">
    <property type="entry name" value="Zeta_toxin_domain"/>
</dbReference>
<dbReference type="KEGG" id="lsz:JCM16776_1728"/>
<evidence type="ECO:0000259" key="3">
    <source>
        <dbReference type="Pfam" id="PF06414"/>
    </source>
</evidence>
<dbReference type="SUPFAM" id="SSF52540">
    <property type="entry name" value="P-loop containing nucleoside triphosphate hydrolases"/>
    <property type="match status" value="1"/>
</dbReference>
<evidence type="ECO:0000313" key="5">
    <source>
        <dbReference type="Proteomes" id="UP000322617"/>
    </source>
</evidence>
<keyword evidence="1" id="KW-0547">Nucleotide-binding</keyword>
<protein>
    <recommendedName>
        <fullName evidence="3">Zeta toxin domain-containing protein</fullName>
    </recommendedName>
</protein>
<reference evidence="4 5" key="1">
    <citation type="submission" date="2019-07" db="EMBL/GenBank/DDBJ databases">
        <title>Complete Genome Sequence of Leptotrichia shahii Strain JCM 16776.</title>
        <authorList>
            <person name="Watanabe S."/>
            <person name="Cui L."/>
        </authorList>
    </citation>
    <scope>NUCLEOTIDE SEQUENCE [LARGE SCALE GENOMIC DNA]</scope>
    <source>
        <strain evidence="4 5">JCM16776</strain>
    </source>
</reference>
<evidence type="ECO:0000256" key="2">
    <source>
        <dbReference type="ARBA" id="ARBA00022840"/>
    </source>
</evidence>
<name>A0A510JQF9_9FUSO</name>
<proteinExistence type="predicted"/>
<evidence type="ECO:0000313" key="4">
    <source>
        <dbReference type="EMBL" id="BBM41496.1"/>
    </source>
</evidence>
<dbReference type="Proteomes" id="UP000322617">
    <property type="component" value="Chromosome"/>
</dbReference>
<feature type="domain" description="Zeta toxin" evidence="3">
    <location>
        <begin position="6"/>
        <end position="162"/>
    </location>
</feature>
<gene>
    <name evidence="4" type="ORF">JCM16776_1728</name>
</gene>
<dbReference type="OrthoDB" id="9791543at2"/>
<keyword evidence="5" id="KW-1185">Reference proteome</keyword>
<dbReference type="EMBL" id="AP019827">
    <property type="protein sequence ID" value="BBM41496.1"/>
    <property type="molecule type" value="Genomic_DNA"/>
</dbReference>
<dbReference type="STRING" id="1122172.GCA_000373045_00853"/>